<comment type="caution">
    <text evidence="1">The sequence shown here is derived from an EMBL/GenBank/DDBJ whole genome shotgun (WGS) entry which is preliminary data.</text>
</comment>
<sequence length="105" mass="11444">MFYHCLAAVTVFLTACGGNSGGTGGEESIQGVDVTEDGEVSVTFKIPKGLSAAEVLGCRIGPENVMHVTDVEKEQLSESRTVYWYELPQTEETITDFLYYLKTAI</sequence>
<dbReference type="AlphaFoldDB" id="A0A923LGQ1"/>
<gene>
    <name evidence="1" type="ORF">H8S37_02315</name>
</gene>
<keyword evidence="2" id="KW-1185">Reference proteome</keyword>
<proteinExistence type="predicted"/>
<name>A0A923LGQ1_9FIRM</name>
<reference evidence="1" key="1">
    <citation type="submission" date="2020-08" db="EMBL/GenBank/DDBJ databases">
        <title>Genome public.</title>
        <authorList>
            <person name="Liu C."/>
            <person name="Sun Q."/>
        </authorList>
    </citation>
    <scope>NUCLEOTIDE SEQUENCE</scope>
    <source>
        <strain evidence="1">NSJ-55</strain>
    </source>
</reference>
<dbReference type="Proteomes" id="UP000652477">
    <property type="component" value="Unassembled WGS sequence"/>
</dbReference>
<evidence type="ECO:0000313" key="1">
    <source>
        <dbReference type="EMBL" id="MBC5687771.1"/>
    </source>
</evidence>
<organism evidence="1 2">
    <name type="scientific">Mediterraneibacter hominis</name>
    <dbReference type="NCBI Taxonomy" id="2763054"/>
    <lineage>
        <taxon>Bacteria</taxon>
        <taxon>Bacillati</taxon>
        <taxon>Bacillota</taxon>
        <taxon>Clostridia</taxon>
        <taxon>Lachnospirales</taxon>
        <taxon>Lachnospiraceae</taxon>
        <taxon>Mediterraneibacter</taxon>
    </lineage>
</organism>
<protein>
    <submittedName>
        <fullName evidence="1">Uncharacterized protein</fullName>
    </submittedName>
</protein>
<evidence type="ECO:0000313" key="2">
    <source>
        <dbReference type="Proteomes" id="UP000652477"/>
    </source>
</evidence>
<accession>A0A923LGQ1</accession>
<dbReference type="EMBL" id="JACOPF010000001">
    <property type="protein sequence ID" value="MBC5687771.1"/>
    <property type="molecule type" value="Genomic_DNA"/>
</dbReference>
<dbReference type="RefSeq" id="WP_186875823.1">
    <property type="nucleotide sequence ID" value="NZ_JACOPF010000001.1"/>
</dbReference>